<organism evidence="1 2">
    <name type="scientific">Clostridium cellulovorans (strain ATCC 35296 / DSM 3052 / OCM 3 / 743B)</name>
    <dbReference type="NCBI Taxonomy" id="573061"/>
    <lineage>
        <taxon>Bacteria</taxon>
        <taxon>Bacillati</taxon>
        <taxon>Bacillota</taxon>
        <taxon>Clostridia</taxon>
        <taxon>Eubacteriales</taxon>
        <taxon>Clostridiaceae</taxon>
        <taxon>Clostridium</taxon>
    </lineage>
</organism>
<evidence type="ECO:0000313" key="1">
    <source>
        <dbReference type="EMBL" id="ADL53254.1"/>
    </source>
</evidence>
<evidence type="ECO:0008006" key="3">
    <source>
        <dbReference type="Google" id="ProtNLM"/>
    </source>
</evidence>
<sequence length="91" mass="10365">MSRSEVAEYLGIHGTSVDKLVREGKLKRLKAFDSPYFSTKEVEELTVNGKVIENLNEKKLKQQLADAKVEIEQLRSFVKNFVGEGIRIVKL</sequence>
<dbReference type="HOGENOM" id="CLU_2421733_0_0_9"/>
<keyword evidence="2" id="KW-1185">Reference proteome</keyword>
<proteinExistence type="predicted"/>
<evidence type="ECO:0000313" key="2">
    <source>
        <dbReference type="Proteomes" id="UP000002730"/>
    </source>
</evidence>
<dbReference type="KEGG" id="ccb:Clocel_3579"/>
<name>D9SWH2_CLOC7</name>
<dbReference type="EMBL" id="CP002160">
    <property type="protein sequence ID" value="ADL53254.1"/>
    <property type="molecule type" value="Genomic_DNA"/>
</dbReference>
<gene>
    <name evidence="1" type="ordered locus">Clocel_3579</name>
</gene>
<accession>D9SWH2</accession>
<reference evidence="1 2" key="1">
    <citation type="submission" date="2010-08" db="EMBL/GenBank/DDBJ databases">
        <title>Complete sequence of Clostridium cellulovorans 743B.</title>
        <authorList>
            <consortium name="US DOE Joint Genome Institute"/>
            <person name="Lucas S."/>
            <person name="Copeland A."/>
            <person name="Lapidus A."/>
            <person name="Cheng J.-F."/>
            <person name="Bruce D."/>
            <person name="Goodwin L."/>
            <person name="Pitluck S."/>
            <person name="Chertkov O."/>
            <person name="Detter J.C."/>
            <person name="Han C."/>
            <person name="Tapia R."/>
            <person name="Land M."/>
            <person name="Hauser L."/>
            <person name="Chang Y.-J."/>
            <person name="Jeffries C."/>
            <person name="Kyrpides N."/>
            <person name="Ivanova N."/>
            <person name="Mikhailova N."/>
            <person name="Hemme C.L."/>
            <person name="Woyke T."/>
        </authorList>
    </citation>
    <scope>NUCLEOTIDE SEQUENCE [LARGE SCALE GENOMIC DNA]</scope>
    <source>
        <strain evidence="2">ATCC 35296 / DSM 3052 / OCM 3 / 743B</strain>
    </source>
</reference>
<dbReference type="AlphaFoldDB" id="D9SWH2"/>
<protein>
    <recommendedName>
        <fullName evidence="3">Helix-turn-helix domain-containing protein</fullName>
    </recommendedName>
</protein>
<dbReference type="STRING" id="573061.Clocel_3579"/>
<dbReference type="Proteomes" id="UP000002730">
    <property type="component" value="Chromosome"/>
</dbReference>